<name>A0ABM1ZA41_AEDAL</name>
<feature type="compositionally biased region" description="Polar residues" evidence="8">
    <location>
        <begin position="428"/>
        <end position="459"/>
    </location>
</feature>
<dbReference type="InterPro" id="IPR001969">
    <property type="entry name" value="Aspartic_peptidase_AS"/>
</dbReference>
<keyword evidence="12" id="KW-1185">Reference proteome</keyword>
<evidence type="ECO:0000256" key="4">
    <source>
        <dbReference type="ARBA" id="ARBA00022759"/>
    </source>
</evidence>
<accession>A0ABM1ZA41</accession>
<dbReference type="InterPro" id="IPR036875">
    <property type="entry name" value="Znf_CCHC_sf"/>
</dbReference>
<dbReference type="InterPro" id="IPR012337">
    <property type="entry name" value="RNaseH-like_sf"/>
</dbReference>
<dbReference type="PANTHER" id="PTHR47331">
    <property type="entry name" value="PHD-TYPE DOMAIN-CONTAINING PROTEIN"/>
    <property type="match status" value="1"/>
</dbReference>
<dbReference type="Pfam" id="PF05380">
    <property type="entry name" value="Peptidase_A17"/>
    <property type="match status" value="1"/>
</dbReference>
<evidence type="ECO:0000259" key="9">
    <source>
        <dbReference type="PROSITE" id="PS50158"/>
    </source>
</evidence>
<feature type="region of interest" description="Disordered" evidence="8">
    <location>
        <begin position="1"/>
        <end position="21"/>
    </location>
</feature>
<evidence type="ECO:0008006" key="13">
    <source>
        <dbReference type="Google" id="ProtNLM"/>
    </source>
</evidence>
<feature type="domain" description="Integrase catalytic" evidence="10">
    <location>
        <begin position="1441"/>
        <end position="1631"/>
    </location>
</feature>
<dbReference type="InterPro" id="IPR040676">
    <property type="entry name" value="DUF5641"/>
</dbReference>
<dbReference type="InterPro" id="IPR043502">
    <property type="entry name" value="DNA/RNA_pol_sf"/>
</dbReference>
<sequence length="1819" mass="204845">MPPKRTPVKNMEGGGSNSAAGSYDDAVEEFDALVHMRGSAKAKLTRVKHMMDQIVEEEITLPQVKVHQKKVEAAYKEYSDYHERIMVICPPSKRQDQDCKYVEFETLYDEISLALETWIEMLSQTNRNQQPIVVQPSLPRAIPHFDGKYEQWEKFKVMFRDVVDRSNDPPRIKLYHLEKALIGDAAGIIDAKTIADGNYDHAWEILAERFEDKRRMVDHHISGLLNMRKMSQESHSELRELVDSCVGHVENLKHLGLDFTGVSDTIVTHILSNALDDETKKLWESSVAHGELPEYGDTVKFLKGRISVLERCQKSTSDSKVKQSARGATKGHVSGKQSSKVKVNVVSSSSCEFCAGDHLAFKCSTFNGLSAEDRLRMVRDKQVCFNCLRRGHRSGECKSNKTCSKCKRKHHTLLHVEGGSEQSSGSSNASTTDQQQSPKQAAQPDNANVPGSSTPNTVASNVVEKPISQVLLLTAMVNVLDKHGKPQSCRALLDSGSQVNFISEAMLEKLQVDREEIDIPITGINSVRSSVRQRARVEVCSKQNGFKMELDCLVSPKVTGNLPTFKVDAATWNIPAGIQLADPTFFRPGQVDLLIGMEWYDDILKAGRLKLSEDLPTLRDSQFGWLVGGKYASAFCGTIVNSNVATPSSDSLNELMQKFWEVESVSSEKCVMTEAEQCEQHFQSTVRRNEDGRYVVQFPLRESISQLGDSRPMALRRFYALEAKLQKNPDIKKQYDEFVDEYEQLEHCKEVHEVEDPVGLQRWYLAHHAVLKPSNTTTKCRVVFDASAKVGGMALNDVMMVGPTIQPDFLTIILKFRMYRYVLSADIAKMYRQVLKDNCHTPLQRIFYRKKPIEPLRVWELQTVTYGTAAAPFLAIRALYQLAIDEEAEYPLAAELVKKMFYVDNVLFGGNNLVEVRGLQRELISLLQRGGFHLHKWAANDERLLDSIPEEDRDKLVKIEDSSANEVIKTLGLMWDPVGDDFLFRAQSDCNNPAPTKRQVLSVIARLFDPLGLLSPVIVLAKVLMQKLWKNKMDWDDRLDEELLDDWRYFLNALPLAEDFRVPRRVISEEVARIDIHGFADASNTAYGACVYLRSVHSDGTTSSSLVTSKSKVCSITPMSIPRKELMAALLLHRLVKKVVDAMELEHVPVTLWSDSQVVIAWLNKPLDCLQVFVRNRVAEITSESEHVWKYVRSADNPADIVSRGMPSKALATSNLWWNGPFFLCSAAYDEVVPAALEDGEIPELKPAVSVNVAAVYEELPILTKFESFRKTQRIIAYVLRFINNCRKIGERSTATTPTISELKEANKRIIQAIQRSELQDEIDRLQAGEPCKRIGNLNPFLDDGLLRVGGRIRHSKLAYEVKHQWIVPDKHPVTRRLIAAVHRENLHAGPSSVITALRERYWILNTRSTVRRVTRSCITCFKSSPKLAEQFMGDLPSYRITVAPTFLKVGVDFAGPIYIKQTARKAAPVKGYICVFVCMVSKAMHLEVVENLSTEAFLAALQRFVSRRGVPEEVYSDNGTNFIGARSELRELYELFKSDLTNGKLSQFCQVKEIKWTTIPPNAPHFGGLWEAGVKSEDNVPPQQWKMGRIVKTYPGPDNLTRVVDVRVGTSVFKRPIHKLAPLPILEEEPVRSTHQDEDSKEPPVSLFSRVQHVQSATLRTEDGARIVHEPIATLRRRKKPSSSSTTAVEDESQRSATWWREHQFQYASRSDWIAATEAKEKPSRRGKVWADDGHSKSYEDIQKDNGTFGLMRDSKVDLNNVSNEVHQMTDSSATVVANVAISKEVMNVQLGIRNALAAAELDTGLNDATVEDKQAGA</sequence>
<keyword evidence="7" id="KW-0863">Zinc-finger</keyword>
<dbReference type="GeneID" id="134290280"/>
<dbReference type="InterPro" id="IPR008042">
    <property type="entry name" value="Retrotrans_Pao"/>
</dbReference>
<evidence type="ECO:0000259" key="10">
    <source>
        <dbReference type="PROSITE" id="PS50994"/>
    </source>
</evidence>
<feature type="region of interest" description="Disordered" evidence="8">
    <location>
        <begin position="1719"/>
        <end position="1744"/>
    </location>
</feature>
<dbReference type="Pfam" id="PF03564">
    <property type="entry name" value="DUF1759"/>
    <property type="match status" value="1"/>
</dbReference>
<reference evidence="11" key="2">
    <citation type="submission" date="2025-05" db="UniProtKB">
        <authorList>
            <consortium name="EnsemblMetazoa"/>
        </authorList>
    </citation>
    <scope>IDENTIFICATION</scope>
    <source>
        <strain evidence="11">Foshan</strain>
    </source>
</reference>
<dbReference type="InterPro" id="IPR001878">
    <property type="entry name" value="Znf_CCHC"/>
</dbReference>
<evidence type="ECO:0000313" key="12">
    <source>
        <dbReference type="Proteomes" id="UP000069940"/>
    </source>
</evidence>
<dbReference type="PANTHER" id="PTHR47331:SF1">
    <property type="entry name" value="GAG-LIKE PROTEIN"/>
    <property type="match status" value="1"/>
</dbReference>
<evidence type="ECO:0000256" key="7">
    <source>
        <dbReference type="PROSITE-ProRule" id="PRU00047"/>
    </source>
</evidence>
<dbReference type="Proteomes" id="UP000069940">
    <property type="component" value="Unassembled WGS sequence"/>
</dbReference>
<keyword evidence="5" id="KW-0378">Hydrolase</keyword>
<evidence type="ECO:0000256" key="8">
    <source>
        <dbReference type="SAM" id="MobiDB-lite"/>
    </source>
</evidence>
<keyword evidence="7" id="KW-0862">Zinc</keyword>
<feature type="region of interest" description="Disordered" evidence="8">
    <location>
        <begin position="417"/>
        <end position="459"/>
    </location>
</feature>
<dbReference type="Gene3D" id="2.40.70.10">
    <property type="entry name" value="Acid Proteases"/>
    <property type="match status" value="1"/>
</dbReference>
<dbReference type="EnsemblMetazoa" id="AALFPA23_016525.R24092">
    <property type="protein sequence ID" value="AALFPA23_016525.P24092"/>
    <property type="gene ID" value="AALFPA23_016525"/>
</dbReference>
<keyword evidence="2" id="KW-0548">Nucleotidyltransferase</keyword>
<dbReference type="PROSITE" id="PS50994">
    <property type="entry name" value="INTEGRASE"/>
    <property type="match status" value="1"/>
</dbReference>
<protein>
    <recommendedName>
        <fullName evidence="13">Endonuclease</fullName>
    </recommendedName>
</protein>
<keyword evidence="4" id="KW-0255">Endonuclease</keyword>
<dbReference type="SUPFAM" id="SSF57756">
    <property type="entry name" value="Retrovirus zinc finger-like domains"/>
    <property type="match status" value="1"/>
</dbReference>
<dbReference type="SUPFAM" id="SSF56672">
    <property type="entry name" value="DNA/RNA polymerases"/>
    <property type="match status" value="1"/>
</dbReference>
<evidence type="ECO:0000256" key="6">
    <source>
        <dbReference type="ARBA" id="ARBA00022918"/>
    </source>
</evidence>
<dbReference type="InterPro" id="IPR021109">
    <property type="entry name" value="Peptidase_aspartic_dom_sf"/>
</dbReference>
<evidence type="ECO:0000256" key="2">
    <source>
        <dbReference type="ARBA" id="ARBA00022695"/>
    </source>
</evidence>
<keyword evidence="7" id="KW-0479">Metal-binding</keyword>
<feature type="compositionally biased region" description="Low complexity" evidence="8">
    <location>
        <begin position="417"/>
        <end position="427"/>
    </location>
</feature>
<dbReference type="PROSITE" id="PS00141">
    <property type="entry name" value="ASP_PROTEASE"/>
    <property type="match status" value="1"/>
</dbReference>
<dbReference type="SUPFAM" id="SSF53098">
    <property type="entry name" value="Ribonuclease H-like"/>
    <property type="match status" value="1"/>
</dbReference>
<keyword evidence="3" id="KW-0540">Nuclease</keyword>
<evidence type="ECO:0000256" key="1">
    <source>
        <dbReference type="ARBA" id="ARBA00022679"/>
    </source>
</evidence>
<dbReference type="Gene3D" id="3.30.420.10">
    <property type="entry name" value="Ribonuclease H-like superfamily/Ribonuclease H"/>
    <property type="match status" value="1"/>
</dbReference>
<feature type="region of interest" description="Disordered" evidence="8">
    <location>
        <begin position="319"/>
        <end position="339"/>
    </location>
</feature>
<dbReference type="RefSeq" id="XP_062713364.1">
    <property type="nucleotide sequence ID" value="XM_062857380.1"/>
</dbReference>
<dbReference type="PROSITE" id="PS50158">
    <property type="entry name" value="ZF_CCHC"/>
    <property type="match status" value="1"/>
</dbReference>
<feature type="domain" description="CCHC-type" evidence="9">
    <location>
        <begin position="384"/>
        <end position="399"/>
    </location>
</feature>
<dbReference type="InterPro" id="IPR036397">
    <property type="entry name" value="RNaseH_sf"/>
</dbReference>
<feature type="region of interest" description="Disordered" evidence="8">
    <location>
        <begin position="1676"/>
        <end position="1696"/>
    </location>
</feature>
<evidence type="ECO:0000256" key="3">
    <source>
        <dbReference type="ARBA" id="ARBA00022722"/>
    </source>
</evidence>
<dbReference type="Pfam" id="PF18701">
    <property type="entry name" value="DUF5641"/>
    <property type="match status" value="1"/>
</dbReference>
<keyword evidence="1" id="KW-0808">Transferase</keyword>
<dbReference type="InterPro" id="IPR005312">
    <property type="entry name" value="DUF1759"/>
</dbReference>
<dbReference type="InterPro" id="IPR001584">
    <property type="entry name" value="Integrase_cat-core"/>
</dbReference>
<reference evidence="12" key="1">
    <citation type="journal article" date="2015" name="Proc. Natl. Acad. Sci. U.S.A.">
        <title>Genome sequence of the Asian Tiger mosquito, Aedes albopictus, reveals insights into its biology, genetics, and evolution.</title>
        <authorList>
            <person name="Chen X.G."/>
            <person name="Jiang X."/>
            <person name="Gu J."/>
            <person name="Xu M."/>
            <person name="Wu Y."/>
            <person name="Deng Y."/>
            <person name="Zhang C."/>
            <person name="Bonizzoni M."/>
            <person name="Dermauw W."/>
            <person name="Vontas J."/>
            <person name="Armbruster P."/>
            <person name="Huang X."/>
            <person name="Yang Y."/>
            <person name="Zhang H."/>
            <person name="He W."/>
            <person name="Peng H."/>
            <person name="Liu Y."/>
            <person name="Wu K."/>
            <person name="Chen J."/>
            <person name="Lirakis M."/>
            <person name="Topalis P."/>
            <person name="Van Leeuwen T."/>
            <person name="Hall A.B."/>
            <person name="Jiang X."/>
            <person name="Thorpe C."/>
            <person name="Mueller R.L."/>
            <person name="Sun C."/>
            <person name="Waterhouse R.M."/>
            <person name="Yan G."/>
            <person name="Tu Z.J."/>
            <person name="Fang X."/>
            <person name="James A.A."/>
        </authorList>
    </citation>
    <scope>NUCLEOTIDE SEQUENCE [LARGE SCALE GENOMIC DNA]</scope>
    <source>
        <strain evidence="12">Foshan</strain>
    </source>
</reference>
<proteinExistence type="predicted"/>
<keyword evidence="6" id="KW-0695">RNA-directed DNA polymerase</keyword>
<dbReference type="Pfam" id="PF17921">
    <property type="entry name" value="Integrase_H2C2"/>
    <property type="match status" value="1"/>
</dbReference>
<dbReference type="CDD" id="cd00303">
    <property type="entry name" value="retropepsin_like"/>
    <property type="match status" value="1"/>
</dbReference>
<evidence type="ECO:0000313" key="11">
    <source>
        <dbReference type="EnsemblMetazoa" id="AALFPA23_016525.P24092"/>
    </source>
</evidence>
<dbReference type="Gene3D" id="1.10.340.70">
    <property type="match status" value="1"/>
</dbReference>
<dbReference type="InterPro" id="IPR041588">
    <property type="entry name" value="Integrase_H2C2"/>
</dbReference>
<evidence type="ECO:0000256" key="5">
    <source>
        <dbReference type="ARBA" id="ARBA00022801"/>
    </source>
</evidence>
<organism evidence="11 12">
    <name type="scientific">Aedes albopictus</name>
    <name type="common">Asian tiger mosquito</name>
    <name type="synonym">Stegomyia albopicta</name>
    <dbReference type="NCBI Taxonomy" id="7160"/>
    <lineage>
        <taxon>Eukaryota</taxon>
        <taxon>Metazoa</taxon>
        <taxon>Ecdysozoa</taxon>
        <taxon>Arthropoda</taxon>
        <taxon>Hexapoda</taxon>
        <taxon>Insecta</taxon>
        <taxon>Pterygota</taxon>
        <taxon>Neoptera</taxon>
        <taxon>Endopterygota</taxon>
        <taxon>Diptera</taxon>
        <taxon>Nematocera</taxon>
        <taxon>Culicoidea</taxon>
        <taxon>Culicidae</taxon>
        <taxon>Culicinae</taxon>
        <taxon>Aedini</taxon>
        <taxon>Aedes</taxon>
        <taxon>Stegomyia</taxon>
    </lineage>
</organism>